<name>U2ER59_9GAMM</name>
<dbReference type="GO" id="GO:0005886">
    <property type="term" value="C:plasma membrane"/>
    <property type="evidence" value="ECO:0007669"/>
    <property type="project" value="TreeGrafter"/>
</dbReference>
<protein>
    <submittedName>
        <fullName evidence="4">Outer membrane protein assembly protein AsmA</fullName>
    </submittedName>
</protein>
<dbReference type="GO" id="GO:0090313">
    <property type="term" value="P:regulation of protein targeting to membrane"/>
    <property type="evidence" value="ECO:0007669"/>
    <property type="project" value="TreeGrafter"/>
</dbReference>
<keyword evidence="2" id="KW-0472">Membrane</keyword>
<evidence type="ECO:0000313" key="5">
    <source>
        <dbReference type="Proteomes" id="UP000006242"/>
    </source>
</evidence>
<keyword evidence="5" id="KW-1185">Reference proteome</keyword>
<evidence type="ECO:0000313" key="4">
    <source>
        <dbReference type="EMBL" id="ERJ20245.1"/>
    </source>
</evidence>
<comment type="caution">
    <text evidence="4">The sequence shown here is derived from an EMBL/GenBank/DDBJ whole genome shotgun (WGS) entry which is preliminary data.</text>
</comment>
<feature type="region of interest" description="Disordered" evidence="1">
    <location>
        <begin position="400"/>
        <end position="424"/>
    </location>
</feature>
<accession>U2ER59</accession>
<evidence type="ECO:0000256" key="1">
    <source>
        <dbReference type="SAM" id="MobiDB-lite"/>
    </source>
</evidence>
<feature type="domain" description="AsmA" evidence="3">
    <location>
        <begin position="1"/>
        <end position="612"/>
    </location>
</feature>
<feature type="transmembrane region" description="Helical" evidence="2">
    <location>
        <begin position="7"/>
        <end position="30"/>
    </location>
</feature>
<dbReference type="RefSeq" id="WP_006912325.1">
    <property type="nucleotide sequence ID" value="NZ_AFNV02000004.1"/>
</dbReference>
<dbReference type="EMBL" id="AFNV02000004">
    <property type="protein sequence ID" value="ERJ20245.1"/>
    <property type="molecule type" value="Genomic_DNA"/>
</dbReference>
<dbReference type="AlphaFoldDB" id="U2ER59"/>
<dbReference type="PANTHER" id="PTHR30441">
    <property type="entry name" value="DUF748 DOMAIN-CONTAINING PROTEIN"/>
    <property type="match status" value="1"/>
</dbReference>
<dbReference type="eggNOG" id="COG2982">
    <property type="taxonomic scope" value="Bacteria"/>
</dbReference>
<dbReference type="PANTHER" id="PTHR30441:SF4">
    <property type="entry name" value="PROTEIN ASMA"/>
    <property type="match status" value="1"/>
</dbReference>
<dbReference type="OrthoDB" id="9766390at2"/>
<dbReference type="InterPro" id="IPR007844">
    <property type="entry name" value="AsmA"/>
</dbReference>
<evidence type="ECO:0000256" key="2">
    <source>
        <dbReference type="SAM" id="Phobius"/>
    </source>
</evidence>
<keyword evidence="2" id="KW-0812">Transmembrane</keyword>
<dbReference type="STRING" id="1033802.SSPSH_000804"/>
<proteinExistence type="predicted"/>
<feature type="region of interest" description="Disordered" evidence="1">
    <location>
        <begin position="135"/>
        <end position="164"/>
    </location>
</feature>
<dbReference type="InterPro" id="IPR052894">
    <property type="entry name" value="AsmA-related"/>
</dbReference>
<organism evidence="4 5">
    <name type="scientific">Salinisphaera shabanensis E1L3A</name>
    <dbReference type="NCBI Taxonomy" id="1033802"/>
    <lineage>
        <taxon>Bacteria</taxon>
        <taxon>Pseudomonadati</taxon>
        <taxon>Pseudomonadota</taxon>
        <taxon>Gammaproteobacteria</taxon>
        <taxon>Salinisphaerales</taxon>
        <taxon>Salinisphaeraceae</taxon>
        <taxon>Salinisphaera</taxon>
    </lineage>
</organism>
<reference evidence="4 5" key="1">
    <citation type="journal article" date="2011" name="J. Bacteriol.">
        <title>Genome sequence of Salinisphaera shabanensis, a gammaproteobacterium from the harsh, variable environment of the brine-seawater interface of the Shaban Deep in the Red Sea.</title>
        <authorList>
            <person name="Antunes A."/>
            <person name="Alam I."/>
            <person name="Bajic V.B."/>
            <person name="Stingl U."/>
        </authorList>
    </citation>
    <scope>NUCLEOTIDE SEQUENCE [LARGE SCALE GENOMIC DNA]</scope>
    <source>
        <strain evidence="4 5">E1L3A</strain>
    </source>
</reference>
<feature type="region of interest" description="Disordered" evidence="1">
    <location>
        <begin position="729"/>
        <end position="756"/>
    </location>
</feature>
<reference evidence="4 5" key="2">
    <citation type="journal article" date="2013" name="PLoS ONE">
        <title>INDIGO - INtegrated Data Warehouse of MIcrobial GenOmes with Examples from the Red Sea Extremophiles.</title>
        <authorList>
            <person name="Alam I."/>
            <person name="Antunes A."/>
            <person name="Kamau A.A."/>
            <person name="Ba Alawi W."/>
            <person name="Kalkatawi M."/>
            <person name="Stingl U."/>
            <person name="Bajic V.B."/>
        </authorList>
    </citation>
    <scope>NUCLEOTIDE SEQUENCE [LARGE SCALE GENOMIC DNA]</scope>
    <source>
        <strain evidence="4 5">E1L3A</strain>
    </source>
</reference>
<keyword evidence="2" id="KW-1133">Transmembrane helix</keyword>
<feature type="compositionally biased region" description="Acidic residues" evidence="1">
    <location>
        <begin position="141"/>
        <end position="156"/>
    </location>
</feature>
<dbReference type="Pfam" id="PF05170">
    <property type="entry name" value="AsmA"/>
    <property type="match status" value="1"/>
</dbReference>
<gene>
    <name evidence="4" type="primary">asmA</name>
    <name evidence="4" type="ORF">SSPSH_000804</name>
</gene>
<feature type="compositionally biased region" description="Polar residues" evidence="1">
    <location>
        <begin position="747"/>
        <end position="756"/>
    </location>
</feature>
<dbReference type="Proteomes" id="UP000006242">
    <property type="component" value="Unassembled WGS sequence"/>
</dbReference>
<sequence>MKRTFRILLAVLGVLVALIVVAVIALPLILDPNDYKPQINAAIERQIGREVNISGDIGLSVFPWLGLELGRVEVANAEGFGDKPMAEMNSAEISVKLLPLITREIEVGTVSLNGLRLRLARNADGRSNWADISERLSEGQAEAEEAEQTEAPDDTDTGTRTPGGFTLESLQIGAIDISDAAVSWQDATTGADYRLTDVKLSTGRLVDGQPVRTEFSGDLAAPGEKLTADFNVVARVEPNIADQFYRFSNLSFNVLAAGDAVPNGKQQASLSGNGEYDAAEGRLKLSGMTFQGAGLNVTANLDGTGLNAQPSYAGRVTVKRFDPRAVMNELAIDAPATQKSGALSSAGFDAQFDINDKRAEFKQILATLDDSSLKGSASVENFDRPAFKFDLDLDELNVDDYLPPGSAEQAKSEQPAETGGGDKQKAAEIDLSVLKDLRLDGQLSAGSLTAANIEVTHAELTVAARDGVLTIEPLTADLYDGNVRVNARVDASKDTPRYALKGNLNGLQFQPLLKDVADTDRVAALANMSVDITSAGKQVASMKRALNGNVSFDLRDGTFNGFNLGQLIAAARARLGDGDVAAKNNGIGREEQTPFNRFAASFAVSDGVLAGKDLQLVTRVLEATGSGSYDLADNALDYTVAAVVPDDASGKLSELAGLSVPIKLTGNLMSPNYSLDVGTALRGAAEKRLSEEKEKLQDKVREKLEKRGKEVDADTRARIEKGLNSLFGGSKKAAKAESDSGEAANASPESADSSSE</sequence>
<evidence type="ECO:0000259" key="3">
    <source>
        <dbReference type="Pfam" id="PF05170"/>
    </source>
</evidence>